<dbReference type="SUPFAM" id="SSF53850">
    <property type="entry name" value="Periplasmic binding protein-like II"/>
    <property type="match status" value="1"/>
</dbReference>
<reference evidence="8" key="1">
    <citation type="submission" date="2020-07" db="EMBL/GenBank/DDBJ databases">
        <title>Vallitalea pronyensis genome.</title>
        <authorList>
            <person name="Postec A."/>
        </authorList>
    </citation>
    <scope>NUCLEOTIDE SEQUENCE</scope>
    <source>
        <strain evidence="8">FatNI3</strain>
    </source>
</reference>
<evidence type="ECO:0000256" key="2">
    <source>
        <dbReference type="ARBA" id="ARBA00022729"/>
    </source>
</evidence>
<evidence type="ECO:0000256" key="1">
    <source>
        <dbReference type="ARBA" id="ARBA00022475"/>
    </source>
</evidence>
<keyword evidence="9" id="KW-1185">Reference proteome</keyword>
<name>A0A8J8MN23_9FIRM</name>
<sequence length="507" mass="57670">MKRVLGLILGMILIIGNIAACSPEKETEPTVQKSKEPVIRDTNTNRENEREKERQNEDDIPTLTLVQKDFVPSNPNDMAYIEKINTALLENGIKAKLELVELPRGGYSEKLNLMLQGGNVPDMIWFRDGMDEHYMEEGLLVDLTEYINDSDVFNQSMEPYHKARIASYPYLLNIRYNTPKIALVRQDWLDALGLKPPETVDDYYGVLKAFANSDFDDNGEKDTYGITATGGTERLDAIFNGAFGMPTTWIQGDDGQYIYHKVSQNEKEKLAFYRRLREEKILDPAYITTKWDTMEEKLYTGKVGMVVGSAGKVVDIYSSKLQHAGADTMLIPLNPPKGHGGQGFAPVDVTKEQKGFAISTVSEHQALAFQVLEFMASDEGQYLDRLGFEGRDYEKDGHGIITRTEKGQEWYARFFDVPSWQSPVPLITDVAQASLDITARYYIEDKNFDIPSEHSAKWETMNNLYKEYAYKIIMGDYTMDKFDEFVNRWYEAGGNEITALANKILLK</sequence>
<keyword evidence="2 7" id="KW-0732">Signal</keyword>
<feature type="compositionally biased region" description="Basic and acidic residues" evidence="6">
    <location>
        <begin position="24"/>
        <end position="57"/>
    </location>
</feature>
<dbReference type="Gene3D" id="3.40.190.10">
    <property type="entry name" value="Periplasmic binding protein-like II"/>
    <property type="match status" value="2"/>
</dbReference>
<organism evidence="8 9">
    <name type="scientific">Vallitalea pronyensis</name>
    <dbReference type="NCBI Taxonomy" id="1348613"/>
    <lineage>
        <taxon>Bacteria</taxon>
        <taxon>Bacillati</taxon>
        <taxon>Bacillota</taxon>
        <taxon>Clostridia</taxon>
        <taxon>Lachnospirales</taxon>
        <taxon>Vallitaleaceae</taxon>
        <taxon>Vallitalea</taxon>
    </lineage>
</organism>
<dbReference type="PANTHER" id="PTHR43649:SF33">
    <property type="entry name" value="POLYGALACTURONAN_RHAMNOGALACTURONAN-BINDING PROTEIN YTCQ"/>
    <property type="match status" value="1"/>
</dbReference>
<gene>
    <name evidence="8" type="ORF">HZI73_19105</name>
</gene>
<dbReference type="KEGG" id="vpy:HZI73_19105"/>
<evidence type="ECO:0000256" key="6">
    <source>
        <dbReference type="SAM" id="MobiDB-lite"/>
    </source>
</evidence>
<dbReference type="AlphaFoldDB" id="A0A8J8MN23"/>
<feature type="chain" id="PRO_5039181194" evidence="7">
    <location>
        <begin position="20"/>
        <end position="507"/>
    </location>
</feature>
<evidence type="ECO:0000256" key="7">
    <source>
        <dbReference type="SAM" id="SignalP"/>
    </source>
</evidence>
<evidence type="ECO:0000256" key="5">
    <source>
        <dbReference type="ARBA" id="ARBA00023288"/>
    </source>
</evidence>
<protein>
    <submittedName>
        <fullName evidence="8">Extracellular solute-binding protein</fullName>
    </submittedName>
</protein>
<evidence type="ECO:0000313" key="9">
    <source>
        <dbReference type="Proteomes" id="UP000683246"/>
    </source>
</evidence>
<dbReference type="Pfam" id="PF01547">
    <property type="entry name" value="SBP_bac_1"/>
    <property type="match status" value="1"/>
</dbReference>
<evidence type="ECO:0000256" key="3">
    <source>
        <dbReference type="ARBA" id="ARBA00023136"/>
    </source>
</evidence>
<keyword evidence="3" id="KW-0472">Membrane</keyword>
<feature type="signal peptide" evidence="7">
    <location>
        <begin position="1"/>
        <end position="19"/>
    </location>
</feature>
<dbReference type="PANTHER" id="PTHR43649">
    <property type="entry name" value="ARABINOSE-BINDING PROTEIN-RELATED"/>
    <property type="match status" value="1"/>
</dbReference>
<proteinExistence type="predicted"/>
<accession>A0A8J8MN23</accession>
<feature type="region of interest" description="Disordered" evidence="6">
    <location>
        <begin position="24"/>
        <end position="60"/>
    </location>
</feature>
<evidence type="ECO:0000256" key="4">
    <source>
        <dbReference type="ARBA" id="ARBA00023139"/>
    </source>
</evidence>
<evidence type="ECO:0000313" key="8">
    <source>
        <dbReference type="EMBL" id="QUI24273.1"/>
    </source>
</evidence>
<dbReference type="EMBL" id="CP058649">
    <property type="protein sequence ID" value="QUI24273.1"/>
    <property type="molecule type" value="Genomic_DNA"/>
</dbReference>
<keyword evidence="5" id="KW-0449">Lipoprotein</keyword>
<dbReference type="InterPro" id="IPR006059">
    <property type="entry name" value="SBP"/>
</dbReference>
<dbReference type="RefSeq" id="WP_212694967.1">
    <property type="nucleotide sequence ID" value="NZ_CP058649.1"/>
</dbReference>
<keyword evidence="4" id="KW-0564">Palmitate</keyword>
<dbReference type="InterPro" id="IPR050490">
    <property type="entry name" value="Bact_solute-bd_prot1"/>
</dbReference>
<keyword evidence="1" id="KW-1003">Cell membrane</keyword>
<dbReference type="Proteomes" id="UP000683246">
    <property type="component" value="Chromosome"/>
</dbReference>